<organism evidence="8">
    <name type="scientific">candidate division WOR-3 bacterium</name>
    <dbReference type="NCBI Taxonomy" id="2052148"/>
    <lineage>
        <taxon>Bacteria</taxon>
        <taxon>Bacteria division WOR-3</taxon>
    </lineage>
</organism>
<comment type="cofactor">
    <cofactor evidence="1 5">
        <name>pyridoxal 5'-phosphate</name>
        <dbReference type="ChEBI" id="CHEBI:597326"/>
    </cofactor>
</comment>
<dbReference type="InterPro" id="IPR000192">
    <property type="entry name" value="Aminotrans_V_dom"/>
</dbReference>
<evidence type="ECO:0000256" key="4">
    <source>
        <dbReference type="PIRSR" id="PIRSR000524-1"/>
    </source>
</evidence>
<name>A0A7C4WF02_UNCW3</name>
<dbReference type="InterPro" id="IPR015421">
    <property type="entry name" value="PyrdxlP-dep_Trfase_major"/>
</dbReference>
<evidence type="ECO:0000313" key="8">
    <source>
        <dbReference type="EMBL" id="HGU47113.1"/>
    </source>
</evidence>
<evidence type="ECO:0000256" key="1">
    <source>
        <dbReference type="ARBA" id="ARBA00001933"/>
    </source>
</evidence>
<dbReference type="Gene3D" id="3.90.1150.10">
    <property type="entry name" value="Aspartate Aminotransferase, domain 1"/>
    <property type="match status" value="1"/>
</dbReference>
<dbReference type="Pfam" id="PF00266">
    <property type="entry name" value="Aminotran_5"/>
    <property type="match status" value="1"/>
</dbReference>
<dbReference type="PANTHER" id="PTHR21152:SF40">
    <property type="entry name" value="ALANINE--GLYOXYLATE AMINOTRANSFERASE"/>
    <property type="match status" value="1"/>
</dbReference>
<evidence type="ECO:0000256" key="2">
    <source>
        <dbReference type="ARBA" id="ARBA00009236"/>
    </source>
</evidence>
<comment type="caution">
    <text evidence="8">The sequence shown here is derived from an EMBL/GenBank/DDBJ whole genome shotgun (WGS) entry which is preliminary data.</text>
</comment>
<dbReference type="GO" id="GO:0004760">
    <property type="term" value="F:L-serine-pyruvate transaminase activity"/>
    <property type="evidence" value="ECO:0007669"/>
    <property type="project" value="TreeGrafter"/>
</dbReference>
<dbReference type="PIRSF" id="PIRSF000524">
    <property type="entry name" value="SPT"/>
    <property type="match status" value="1"/>
</dbReference>
<keyword evidence="8" id="KW-0808">Transferase</keyword>
<dbReference type="GO" id="GO:0008453">
    <property type="term" value="F:alanine-glyoxylate transaminase activity"/>
    <property type="evidence" value="ECO:0007669"/>
    <property type="project" value="TreeGrafter"/>
</dbReference>
<evidence type="ECO:0000256" key="3">
    <source>
        <dbReference type="ARBA" id="ARBA00022898"/>
    </source>
</evidence>
<feature type="domain" description="Aminotransferase class V" evidence="6">
    <location>
        <begin position="27"/>
        <end position="323"/>
    </location>
</feature>
<gene>
    <name evidence="8" type="ORF">ENT60_00920</name>
    <name evidence="7" type="ORF">ENU28_01815</name>
</gene>
<evidence type="ECO:0000313" key="7">
    <source>
        <dbReference type="EMBL" id="HGQ55185.1"/>
    </source>
</evidence>
<dbReference type="SUPFAM" id="SSF53383">
    <property type="entry name" value="PLP-dependent transferases"/>
    <property type="match status" value="1"/>
</dbReference>
<protein>
    <submittedName>
        <fullName evidence="8">Alanine--glyoxylate aminotransferase family protein</fullName>
    </submittedName>
</protein>
<comment type="similarity">
    <text evidence="2">Belongs to the class-V pyridoxal-phosphate-dependent aminotransferase family.</text>
</comment>
<dbReference type="InterPro" id="IPR024169">
    <property type="entry name" value="SP_NH2Trfase/AEP_transaminase"/>
</dbReference>
<dbReference type="InterPro" id="IPR015422">
    <property type="entry name" value="PyrdxlP-dep_Trfase_small"/>
</dbReference>
<dbReference type="PANTHER" id="PTHR21152">
    <property type="entry name" value="AMINOTRANSFERASE CLASS V"/>
    <property type="match status" value="1"/>
</dbReference>
<reference evidence="8" key="1">
    <citation type="journal article" date="2020" name="mSystems">
        <title>Genome- and Community-Level Interaction Insights into Carbon Utilization and Element Cycling Functions of Hydrothermarchaeota in Hydrothermal Sediment.</title>
        <authorList>
            <person name="Zhou Z."/>
            <person name="Liu Y."/>
            <person name="Xu W."/>
            <person name="Pan J."/>
            <person name="Luo Z.H."/>
            <person name="Li M."/>
        </authorList>
    </citation>
    <scope>NUCLEOTIDE SEQUENCE [LARGE SCALE GENOMIC DNA]</scope>
    <source>
        <strain evidence="8">SpSt-594</strain>
        <strain evidence="7">SpSt-655</strain>
    </source>
</reference>
<dbReference type="EMBL" id="DTBX01000068">
    <property type="protein sequence ID" value="HGQ55185.1"/>
    <property type="molecule type" value="Genomic_DNA"/>
</dbReference>
<keyword evidence="3 5" id="KW-0663">Pyridoxal phosphate</keyword>
<feature type="binding site" evidence="4">
    <location>
        <position position="332"/>
    </location>
    <ligand>
        <name>substrate</name>
    </ligand>
</feature>
<dbReference type="InterPro" id="IPR015424">
    <property type="entry name" value="PyrdxlP-dep_Trfase"/>
</dbReference>
<accession>A0A7C4WF02</accession>
<feature type="modified residue" description="N6-(pyridoxal phosphate)lysine" evidence="5">
    <location>
        <position position="190"/>
    </location>
</feature>
<evidence type="ECO:0000259" key="6">
    <source>
        <dbReference type="Pfam" id="PF00266"/>
    </source>
</evidence>
<dbReference type="AlphaFoldDB" id="A0A7C4WF02"/>
<dbReference type="EMBL" id="DSZH01000044">
    <property type="protein sequence ID" value="HGU47113.1"/>
    <property type="molecule type" value="Genomic_DNA"/>
</dbReference>
<keyword evidence="8" id="KW-0032">Aminotransferase</keyword>
<evidence type="ECO:0000256" key="5">
    <source>
        <dbReference type="PIRSR" id="PIRSR000524-50"/>
    </source>
</evidence>
<proteinExistence type="inferred from homology"/>
<sequence>MKKYLLLTVGPVYVPQNLLKKASEDLIYHREEKFHNLLSSIISQLQKILFTKEKIFIFTASGTGAMEAAVSNLTPKMGKALVVSCGRFGERWREILRSFGYYVEMLRSEPGKPVPPEEVERKVKLDDTIKYIFTTLTDTSTGVKQDIKNFGRIARENNRILIVDGICGIGADEFYFDEFYCDILCGASQKALGGIPGISFLSVNERAWEIIKKSNTSRYYFDLISYEKFLNKKETPFTPAINTLYVFDSCLRKINKLGIKKYWQRHEFNANLVRKILLKNNLELFSQSPSNALTIIKMKEGIDSTQIIREIKEKKGILFSNGQGEWKGKIIRFSHMGFIDSKILRKAAQVLIREIKKYEKKIFKVEGTIKKL</sequence>
<dbReference type="GO" id="GO:0019265">
    <property type="term" value="P:glycine biosynthetic process, by transamination of glyoxylate"/>
    <property type="evidence" value="ECO:0007669"/>
    <property type="project" value="TreeGrafter"/>
</dbReference>
<dbReference type="Gene3D" id="3.40.640.10">
    <property type="entry name" value="Type I PLP-dependent aspartate aminotransferase-like (Major domain)"/>
    <property type="match status" value="1"/>
</dbReference>